<protein>
    <recommendedName>
        <fullName evidence="5">Tubulin/FtsZ GTPase domain-containing protein</fullName>
    </recommendedName>
</protein>
<dbReference type="InParanoid" id="A0A7N5KAE5"/>
<dbReference type="GO" id="GO:0005737">
    <property type="term" value="C:cytoplasm"/>
    <property type="evidence" value="ECO:0007669"/>
    <property type="project" value="UniProtKB-SubCell"/>
</dbReference>
<dbReference type="Gene3D" id="3.40.50.1440">
    <property type="entry name" value="Tubulin/FtsZ, GTPase domain"/>
    <property type="match status" value="1"/>
</dbReference>
<evidence type="ECO:0000313" key="3">
    <source>
        <dbReference type="Ensembl" id="ENSAMEP00000036986.1"/>
    </source>
</evidence>
<evidence type="ECO:0000256" key="1">
    <source>
        <dbReference type="ARBA" id="ARBA00004496"/>
    </source>
</evidence>
<dbReference type="Ensembl" id="ENSAMET00000037467.1">
    <property type="protein sequence ID" value="ENSAMEP00000036986.1"/>
    <property type="gene ID" value="ENSAMEG00000030906.1"/>
</dbReference>
<evidence type="ECO:0008006" key="5">
    <source>
        <dbReference type="Google" id="ProtNLM"/>
    </source>
</evidence>
<dbReference type="GeneTree" id="ENSGT00960000190111"/>
<evidence type="ECO:0000256" key="2">
    <source>
        <dbReference type="ARBA" id="ARBA00022490"/>
    </source>
</evidence>
<keyword evidence="4" id="KW-1185">Reference proteome</keyword>
<accession>A0A7N5KAE5</accession>
<reference evidence="3" key="2">
    <citation type="submission" date="2025-08" db="UniProtKB">
        <authorList>
            <consortium name="Ensembl"/>
        </authorList>
    </citation>
    <scope>IDENTIFICATION</scope>
</reference>
<comment type="subcellular location">
    <subcellularLocation>
        <location evidence="1">Cytoplasm</location>
    </subcellularLocation>
</comment>
<organism evidence="3 4">
    <name type="scientific">Ailuropoda melanoleuca</name>
    <name type="common">Giant panda</name>
    <dbReference type="NCBI Taxonomy" id="9646"/>
    <lineage>
        <taxon>Eukaryota</taxon>
        <taxon>Metazoa</taxon>
        <taxon>Chordata</taxon>
        <taxon>Craniata</taxon>
        <taxon>Vertebrata</taxon>
        <taxon>Euteleostomi</taxon>
        <taxon>Mammalia</taxon>
        <taxon>Eutheria</taxon>
        <taxon>Laurasiatheria</taxon>
        <taxon>Carnivora</taxon>
        <taxon>Caniformia</taxon>
        <taxon>Ursidae</taxon>
        <taxon>Ailuropoda</taxon>
    </lineage>
</organism>
<proteinExistence type="predicted"/>
<name>A0A7N5KAE5_AILME</name>
<evidence type="ECO:0000313" key="4">
    <source>
        <dbReference type="Proteomes" id="UP000008912"/>
    </source>
</evidence>
<keyword evidence="2" id="KW-0963">Cytoplasm</keyword>
<dbReference type="Proteomes" id="UP000008912">
    <property type="component" value="Unassembled WGS sequence"/>
</dbReference>
<dbReference type="SUPFAM" id="SSF52490">
    <property type="entry name" value="Tubulin nucleotide-binding domain-like"/>
    <property type="match status" value="1"/>
</dbReference>
<dbReference type="AlphaFoldDB" id="A0A7N5KAE5"/>
<reference evidence="3" key="3">
    <citation type="submission" date="2025-09" db="UniProtKB">
        <authorList>
            <consortium name="Ensembl"/>
        </authorList>
    </citation>
    <scope>IDENTIFICATION</scope>
</reference>
<dbReference type="InterPro" id="IPR036525">
    <property type="entry name" value="Tubulin/FtsZ_GTPase_sf"/>
</dbReference>
<sequence length="70" mass="7906">MFAVHTTQSMSMVVVLVGQCGNRMGCCFWDLALREHAEANQKGIYNKAINSFFRNDDTRVPNTSIYTGRC</sequence>
<reference evidence="3 4" key="1">
    <citation type="journal article" date="2010" name="Nature">
        <title>The sequence and de novo assembly of the giant panda genome.</title>
        <authorList>
            <person name="Li R."/>
            <person name="Fan W."/>
            <person name="Tian G."/>
            <person name="Zhu H."/>
            <person name="He L."/>
            <person name="Cai J."/>
            <person name="Huang Q."/>
            <person name="Cai Q."/>
            <person name="Li B."/>
            <person name="Bai Y."/>
            <person name="Zhang Z."/>
            <person name="Zhang Y."/>
            <person name="Wang W."/>
            <person name="Li J."/>
            <person name="Wei F."/>
            <person name="Li H."/>
            <person name="Jian M."/>
            <person name="Li J."/>
            <person name="Zhang Z."/>
            <person name="Nielsen R."/>
            <person name="Li D."/>
            <person name="Gu W."/>
            <person name="Yang Z."/>
            <person name="Xuan Z."/>
            <person name="Ryder O.A."/>
            <person name="Leung F.C."/>
            <person name="Zhou Y."/>
            <person name="Cao J."/>
            <person name="Sun X."/>
            <person name="Fu Y."/>
            <person name="Fang X."/>
            <person name="Guo X."/>
            <person name="Wang B."/>
            <person name="Hou R."/>
            <person name="Shen F."/>
            <person name="Mu B."/>
            <person name="Ni P."/>
            <person name="Lin R."/>
            <person name="Qian W."/>
            <person name="Wang G."/>
            <person name="Yu C."/>
            <person name="Nie W."/>
            <person name="Wang J."/>
            <person name="Wu Z."/>
            <person name="Liang H."/>
            <person name="Min J."/>
            <person name="Wu Q."/>
            <person name="Cheng S."/>
            <person name="Ruan J."/>
            <person name="Wang M."/>
            <person name="Shi Z."/>
            <person name="Wen M."/>
            <person name="Liu B."/>
            <person name="Ren X."/>
            <person name="Zheng H."/>
            <person name="Dong D."/>
            <person name="Cook K."/>
            <person name="Shan G."/>
            <person name="Zhang H."/>
            <person name="Kosiol C."/>
            <person name="Xie X."/>
            <person name="Lu Z."/>
            <person name="Zheng H."/>
            <person name="Li Y."/>
            <person name="Steiner C.C."/>
            <person name="Lam T.T."/>
            <person name="Lin S."/>
            <person name="Zhang Q."/>
            <person name="Li G."/>
            <person name="Tian J."/>
            <person name="Gong T."/>
            <person name="Liu H."/>
            <person name="Zhang D."/>
            <person name="Fang L."/>
            <person name="Ye C."/>
            <person name="Zhang J."/>
            <person name="Hu W."/>
            <person name="Xu A."/>
            <person name="Ren Y."/>
            <person name="Zhang G."/>
            <person name="Bruford M.W."/>
            <person name="Li Q."/>
            <person name="Ma L."/>
            <person name="Guo Y."/>
            <person name="An N."/>
            <person name="Hu Y."/>
            <person name="Zheng Y."/>
            <person name="Shi Y."/>
            <person name="Li Z."/>
            <person name="Liu Q."/>
            <person name="Chen Y."/>
            <person name="Zhao J."/>
            <person name="Qu N."/>
            <person name="Zhao S."/>
            <person name="Tian F."/>
            <person name="Wang X."/>
            <person name="Wang H."/>
            <person name="Xu L."/>
            <person name="Liu X."/>
            <person name="Vinar T."/>
            <person name="Wang Y."/>
            <person name="Lam T.W."/>
            <person name="Yiu S.M."/>
            <person name="Liu S."/>
            <person name="Zhang H."/>
            <person name="Li D."/>
            <person name="Huang Y."/>
            <person name="Wang X."/>
            <person name="Yang G."/>
            <person name="Jiang Z."/>
            <person name="Wang J."/>
            <person name="Qin N."/>
            <person name="Li L."/>
            <person name="Li J."/>
            <person name="Bolund L."/>
            <person name="Kristiansen K."/>
            <person name="Wong G.K."/>
            <person name="Olson M."/>
            <person name="Zhang X."/>
            <person name="Li S."/>
            <person name="Yang H."/>
            <person name="Wang J."/>
            <person name="Wang J."/>
        </authorList>
    </citation>
    <scope>NUCLEOTIDE SEQUENCE [LARGE SCALE GENOMIC DNA]</scope>
</reference>